<dbReference type="Gene3D" id="3.10.120.10">
    <property type="entry name" value="Cytochrome b5-like heme/steroid binding domain"/>
    <property type="match status" value="1"/>
</dbReference>
<dbReference type="EMBL" id="JH993036">
    <property type="protein sequence ID" value="EKX39807.1"/>
    <property type="molecule type" value="Genomic_DNA"/>
</dbReference>
<reference evidence="7" key="3">
    <citation type="submission" date="2015-06" db="UniProtKB">
        <authorList>
            <consortium name="EnsemblProtists"/>
        </authorList>
    </citation>
    <scope>IDENTIFICATION</scope>
</reference>
<dbReference type="PRINTS" id="PR00363">
    <property type="entry name" value="CYTOCHROMEB5"/>
</dbReference>
<reference evidence="6 8" key="1">
    <citation type="journal article" date="2012" name="Nature">
        <title>Algal genomes reveal evolutionary mosaicism and the fate of nucleomorphs.</title>
        <authorList>
            <consortium name="DOE Joint Genome Institute"/>
            <person name="Curtis B.A."/>
            <person name="Tanifuji G."/>
            <person name="Burki F."/>
            <person name="Gruber A."/>
            <person name="Irimia M."/>
            <person name="Maruyama S."/>
            <person name="Arias M.C."/>
            <person name="Ball S.G."/>
            <person name="Gile G.H."/>
            <person name="Hirakawa Y."/>
            <person name="Hopkins J.F."/>
            <person name="Kuo A."/>
            <person name="Rensing S.A."/>
            <person name="Schmutz J."/>
            <person name="Symeonidi A."/>
            <person name="Elias M."/>
            <person name="Eveleigh R.J."/>
            <person name="Herman E.K."/>
            <person name="Klute M.J."/>
            <person name="Nakayama T."/>
            <person name="Obornik M."/>
            <person name="Reyes-Prieto A."/>
            <person name="Armbrust E.V."/>
            <person name="Aves S.J."/>
            <person name="Beiko R.G."/>
            <person name="Coutinho P."/>
            <person name="Dacks J.B."/>
            <person name="Durnford D.G."/>
            <person name="Fast N.M."/>
            <person name="Green B.R."/>
            <person name="Grisdale C.J."/>
            <person name="Hempel F."/>
            <person name="Henrissat B."/>
            <person name="Hoppner M.P."/>
            <person name="Ishida K."/>
            <person name="Kim E."/>
            <person name="Koreny L."/>
            <person name="Kroth P.G."/>
            <person name="Liu Y."/>
            <person name="Malik S.B."/>
            <person name="Maier U.G."/>
            <person name="McRose D."/>
            <person name="Mock T."/>
            <person name="Neilson J.A."/>
            <person name="Onodera N.T."/>
            <person name="Poole A.M."/>
            <person name="Pritham E.J."/>
            <person name="Richards T.A."/>
            <person name="Rocap G."/>
            <person name="Roy S.W."/>
            <person name="Sarai C."/>
            <person name="Schaack S."/>
            <person name="Shirato S."/>
            <person name="Slamovits C.H."/>
            <person name="Spencer D.F."/>
            <person name="Suzuki S."/>
            <person name="Worden A.Z."/>
            <person name="Zauner S."/>
            <person name="Barry K."/>
            <person name="Bell C."/>
            <person name="Bharti A.K."/>
            <person name="Crow J.A."/>
            <person name="Grimwood J."/>
            <person name="Kramer R."/>
            <person name="Lindquist E."/>
            <person name="Lucas S."/>
            <person name="Salamov A."/>
            <person name="McFadden G.I."/>
            <person name="Lane C.E."/>
            <person name="Keeling P.J."/>
            <person name="Gray M.W."/>
            <person name="Grigoriev I.V."/>
            <person name="Archibald J.M."/>
        </authorList>
    </citation>
    <scope>NUCLEOTIDE SEQUENCE</scope>
    <source>
        <strain evidence="6 8">CCMP2712</strain>
    </source>
</reference>
<dbReference type="RefSeq" id="XP_005826787.1">
    <property type="nucleotide sequence ID" value="XM_005826730.1"/>
</dbReference>
<reference evidence="8" key="2">
    <citation type="submission" date="2012-11" db="EMBL/GenBank/DDBJ databases">
        <authorList>
            <person name="Kuo A."/>
            <person name="Curtis B.A."/>
            <person name="Tanifuji G."/>
            <person name="Burki F."/>
            <person name="Gruber A."/>
            <person name="Irimia M."/>
            <person name="Maruyama S."/>
            <person name="Arias M.C."/>
            <person name="Ball S.G."/>
            <person name="Gile G.H."/>
            <person name="Hirakawa Y."/>
            <person name="Hopkins J.F."/>
            <person name="Rensing S.A."/>
            <person name="Schmutz J."/>
            <person name="Symeonidi A."/>
            <person name="Elias M."/>
            <person name="Eveleigh R.J."/>
            <person name="Herman E.K."/>
            <person name="Klute M.J."/>
            <person name="Nakayama T."/>
            <person name="Obornik M."/>
            <person name="Reyes-Prieto A."/>
            <person name="Armbrust E.V."/>
            <person name="Aves S.J."/>
            <person name="Beiko R.G."/>
            <person name="Coutinho P."/>
            <person name="Dacks J.B."/>
            <person name="Durnford D.G."/>
            <person name="Fast N.M."/>
            <person name="Green B.R."/>
            <person name="Grisdale C."/>
            <person name="Hempe F."/>
            <person name="Henrissat B."/>
            <person name="Hoppner M.P."/>
            <person name="Ishida K.-I."/>
            <person name="Kim E."/>
            <person name="Koreny L."/>
            <person name="Kroth P.G."/>
            <person name="Liu Y."/>
            <person name="Malik S.-B."/>
            <person name="Maier U.G."/>
            <person name="McRose D."/>
            <person name="Mock T."/>
            <person name="Neilson J.A."/>
            <person name="Onodera N.T."/>
            <person name="Poole A.M."/>
            <person name="Pritham E.J."/>
            <person name="Richards T.A."/>
            <person name="Rocap G."/>
            <person name="Roy S.W."/>
            <person name="Sarai C."/>
            <person name="Schaack S."/>
            <person name="Shirato S."/>
            <person name="Slamovits C.H."/>
            <person name="Spencer D.F."/>
            <person name="Suzuki S."/>
            <person name="Worden A.Z."/>
            <person name="Zauner S."/>
            <person name="Barry K."/>
            <person name="Bell C."/>
            <person name="Bharti A.K."/>
            <person name="Crow J.A."/>
            <person name="Grimwood J."/>
            <person name="Kramer R."/>
            <person name="Lindquist E."/>
            <person name="Lucas S."/>
            <person name="Salamov A."/>
            <person name="McFadden G.I."/>
            <person name="Lane C.E."/>
            <person name="Keeling P.J."/>
            <person name="Gray M.W."/>
            <person name="Grigoriev I.V."/>
            <person name="Archibald J.M."/>
        </authorList>
    </citation>
    <scope>NUCLEOTIDE SEQUENCE</scope>
    <source>
        <strain evidence="8">CCMP2712</strain>
    </source>
</reference>
<dbReference type="STRING" id="905079.L1IUQ4"/>
<dbReference type="InterPro" id="IPR036400">
    <property type="entry name" value="Cyt_B5-like_heme/steroid_sf"/>
</dbReference>
<keyword evidence="2" id="KW-0479">Metal-binding</keyword>
<dbReference type="GO" id="GO:0005737">
    <property type="term" value="C:cytoplasm"/>
    <property type="evidence" value="ECO:0007669"/>
    <property type="project" value="TreeGrafter"/>
</dbReference>
<dbReference type="SUPFAM" id="SSF55856">
    <property type="entry name" value="Cytochrome b5-like heme/steroid binding domain"/>
    <property type="match status" value="1"/>
</dbReference>
<dbReference type="HOGENOM" id="CLU_046313_2_3_1"/>
<dbReference type="KEGG" id="gtt:GUITHDRAFT_96532"/>
<dbReference type="AlphaFoldDB" id="L1IUQ4"/>
<dbReference type="InterPro" id="IPR001199">
    <property type="entry name" value="Cyt_B5-like_heme/steroid-bd"/>
</dbReference>
<dbReference type="eggNOG" id="KOG0536">
    <property type="taxonomic scope" value="Eukaryota"/>
</dbReference>
<feature type="compositionally biased region" description="Acidic residues" evidence="4">
    <location>
        <begin position="121"/>
        <end position="137"/>
    </location>
</feature>
<evidence type="ECO:0000256" key="4">
    <source>
        <dbReference type="SAM" id="MobiDB-lite"/>
    </source>
</evidence>
<keyword evidence="8" id="KW-1185">Reference proteome</keyword>
<dbReference type="PANTHER" id="PTHR46237:SF1">
    <property type="entry name" value="CYTOCHROME B5 REDUCTASE 4"/>
    <property type="match status" value="1"/>
</dbReference>
<feature type="domain" description="Cytochrome b5 heme-binding" evidence="5">
    <location>
        <begin position="34"/>
        <end position="110"/>
    </location>
</feature>
<name>L1IUQ4_GUITC</name>
<feature type="region of interest" description="Disordered" evidence="4">
    <location>
        <begin position="115"/>
        <end position="137"/>
    </location>
</feature>
<evidence type="ECO:0000313" key="8">
    <source>
        <dbReference type="Proteomes" id="UP000011087"/>
    </source>
</evidence>
<dbReference type="PROSITE" id="PS50255">
    <property type="entry name" value="CYTOCHROME_B5_2"/>
    <property type="match status" value="1"/>
</dbReference>
<dbReference type="Proteomes" id="UP000011087">
    <property type="component" value="Unassembled WGS sequence"/>
</dbReference>
<sequence>MSEAEPGKVRRKMAVGEGRSMMHWLNLRPNVKRLRRVTMSEVKKHNTREDCWSVYRGKVYDMTPFFEYHPGGPKYILMAAGKDGTKLFDKYHKWVNIDFIMEKCFVGILVNEDGSVPAPGEESESIEEEESEQTQDE</sequence>
<evidence type="ECO:0000313" key="6">
    <source>
        <dbReference type="EMBL" id="EKX39807.1"/>
    </source>
</evidence>
<keyword evidence="3" id="KW-0408">Iron</keyword>
<dbReference type="OMA" id="GHSQLDW"/>
<proteinExistence type="predicted"/>
<evidence type="ECO:0000259" key="5">
    <source>
        <dbReference type="PROSITE" id="PS50255"/>
    </source>
</evidence>
<evidence type="ECO:0000256" key="1">
    <source>
        <dbReference type="ARBA" id="ARBA00022617"/>
    </source>
</evidence>
<keyword evidence="1" id="KW-0349">Heme</keyword>
<dbReference type="PaxDb" id="55529-EKX39807"/>
<dbReference type="GO" id="GO:0004128">
    <property type="term" value="F:cytochrome-b5 reductase activity, acting on NAD(P)H"/>
    <property type="evidence" value="ECO:0007669"/>
    <property type="project" value="TreeGrafter"/>
</dbReference>
<dbReference type="PANTHER" id="PTHR46237">
    <property type="entry name" value="CYTOCHROME B5 REDUCTASE 4 FAMILY MEMBER"/>
    <property type="match status" value="1"/>
</dbReference>
<organism evidence="6">
    <name type="scientific">Guillardia theta (strain CCMP2712)</name>
    <name type="common">Cryptophyte</name>
    <dbReference type="NCBI Taxonomy" id="905079"/>
    <lineage>
        <taxon>Eukaryota</taxon>
        <taxon>Cryptophyceae</taxon>
        <taxon>Pyrenomonadales</taxon>
        <taxon>Geminigeraceae</taxon>
        <taxon>Guillardia</taxon>
    </lineage>
</organism>
<dbReference type="OrthoDB" id="432299at2759"/>
<dbReference type="FunFam" id="3.10.120.10:FF:000001">
    <property type="entry name" value="Cytochrome b5 reductase 4"/>
    <property type="match status" value="1"/>
</dbReference>
<evidence type="ECO:0000256" key="2">
    <source>
        <dbReference type="ARBA" id="ARBA00022723"/>
    </source>
</evidence>
<gene>
    <name evidence="6" type="ORF">GUITHDRAFT_96532</name>
</gene>
<evidence type="ECO:0000256" key="3">
    <source>
        <dbReference type="ARBA" id="ARBA00023004"/>
    </source>
</evidence>
<dbReference type="SMART" id="SM01117">
    <property type="entry name" value="Cyt-b5"/>
    <property type="match status" value="1"/>
</dbReference>
<accession>L1IUQ4</accession>
<dbReference type="GO" id="GO:0046872">
    <property type="term" value="F:metal ion binding"/>
    <property type="evidence" value="ECO:0007669"/>
    <property type="project" value="UniProtKB-KW"/>
</dbReference>
<dbReference type="GeneID" id="17296529"/>
<dbReference type="Pfam" id="PF00173">
    <property type="entry name" value="Cyt-b5"/>
    <property type="match status" value="1"/>
</dbReference>
<evidence type="ECO:0000313" key="7">
    <source>
        <dbReference type="EnsemblProtists" id="EKX39807"/>
    </source>
</evidence>
<protein>
    <recommendedName>
        <fullName evidence="5">Cytochrome b5 heme-binding domain-containing protein</fullName>
    </recommendedName>
</protein>
<dbReference type="GO" id="GO:0020037">
    <property type="term" value="F:heme binding"/>
    <property type="evidence" value="ECO:0007669"/>
    <property type="project" value="TreeGrafter"/>
</dbReference>
<feature type="non-terminal residue" evidence="6">
    <location>
        <position position="137"/>
    </location>
</feature>
<dbReference type="InterPro" id="IPR051872">
    <property type="entry name" value="Cytochrome_b5/Flavoprotein_Rdt"/>
</dbReference>
<dbReference type="EnsemblProtists" id="EKX39807">
    <property type="protein sequence ID" value="EKX39807"/>
    <property type="gene ID" value="GUITHDRAFT_96532"/>
</dbReference>